<name>A0A165GWA5_9BASI</name>
<organism evidence="2 3">
    <name type="scientific">Calocera cornea HHB12733</name>
    <dbReference type="NCBI Taxonomy" id="1353952"/>
    <lineage>
        <taxon>Eukaryota</taxon>
        <taxon>Fungi</taxon>
        <taxon>Dikarya</taxon>
        <taxon>Basidiomycota</taxon>
        <taxon>Agaricomycotina</taxon>
        <taxon>Dacrymycetes</taxon>
        <taxon>Dacrymycetales</taxon>
        <taxon>Dacrymycetaceae</taxon>
        <taxon>Calocera</taxon>
    </lineage>
</organism>
<protein>
    <submittedName>
        <fullName evidence="2">Uncharacterized protein</fullName>
    </submittedName>
</protein>
<evidence type="ECO:0000256" key="1">
    <source>
        <dbReference type="SAM" id="MobiDB-lite"/>
    </source>
</evidence>
<sequence length="246" mass="25774">MSRAHRPPRSDAELRRGGSDRGGAIRDQTVCSCAAVLMLVRVRVLSCGWRGIDSRVLALPGGYREPCCAAAAGRGADASLLPYLRGGAAIARSEGQPVAGPLPRSLPSFRSGDAFHPKPARLSWGRARPSSLPLADRRALPARMWGPSPAPIQPRARRMLTPSPGLLSQPDPPARSFTPRHCPAGASPAPGRDPGVLPRRQGWGGAAVTRFGRREGVLRGHARGEGVPAAGEEDGYAVHIPAGQAG</sequence>
<reference evidence="2 3" key="1">
    <citation type="journal article" date="2016" name="Mol. Biol. Evol.">
        <title>Comparative Genomics of Early-Diverging Mushroom-Forming Fungi Provides Insights into the Origins of Lignocellulose Decay Capabilities.</title>
        <authorList>
            <person name="Nagy L.G."/>
            <person name="Riley R."/>
            <person name="Tritt A."/>
            <person name="Adam C."/>
            <person name="Daum C."/>
            <person name="Floudas D."/>
            <person name="Sun H."/>
            <person name="Yadav J.S."/>
            <person name="Pangilinan J."/>
            <person name="Larsson K.H."/>
            <person name="Matsuura K."/>
            <person name="Barry K."/>
            <person name="Labutti K."/>
            <person name="Kuo R."/>
            <person name="Ohm R.A."/>
            <person name="Bhattacharya S.S."/>
            <person name="Shirouzu T."/>
            <person name="Yoshinaga Y."/>
            <person name="Martin F.M."/>
            <person name="Grigoriev I.V."/>
            <person name="Hibbett D.S."/>
        </authorList>
    </citation>
    <scope>NUCLEOTIDE SEQUENCE [LARGE SCALE GENOMIC DNA]</scope>
    <source>
        <strain evidence="2 3">HHB12733</strain>
    </source>
</reference>
<feature type="region of interest" description="Disordered" evidence="1">
    <location>
        <begin position="1"/>
        <end position="20"/>
    </location>
</feature>
<feature type="region of interest" description="Disordered" evidence="1">
    <location>
        <begin position="169"/>
        <end position="201"/>
    </location>
</feature>
<feature type="compositionally biased region" description="Basic and acidic residues" evidence="1">
    <location>
        <begin position="8"/>
        <end position="19"/>
    </location>
</feature>
<dbReference type="Proteomes" id="UP000076842">
    <property type="component" value="Unassembled WGS sequence"/>
</dbReference>
<accession>A0A165GWA5</accession>
<keyword evidence="3" id="KW-1185">Reference proteome</keyword>
<evidence type="ECO:0000313" key="2">
    <source>
        <dbReference type="EMBL" id="KZT58568.1"/>
    </source>
</evidence>
<evidence type="ECO:0000313" key="3">
    <source>
        <dbReference type="Proteomes" id="UP000076842"/>
    </source>
</evidence>
<dbReference type="AlphaFoldDB" id="A0A165GWA5"/>
<dbReference type="InParanoid" id="A0A165GWA5"/>
<dbReference type="EMBL" id="KV423949">
    <property type="protein sequence ID" value="KZT58568.1"/>
    <property type="molecule type" value="Genomic_DNA"/>
</dbReference>
<proteinExistence type="predicted"/>
<gene>
    <name evidence="2" type="ORF">CALCODRAFT_233206</name>
</gene>